<proteinExistence type="predicted"/>
<protein>
    <submittedName>
        <fullName evidence="1">Uncharacterized protein</fullName>
    </submittedName>
</protein>
<accession>A0ACB9DGH1</accession>
<gene>
    <name evidence="1" type="ORF">L1987_58570</name>
</gene>
<keyword evidence="2" id="KW-1185">Reference proteome</keyword>
<dbReference type="EMBL" id="CM042036">
    <property type="protein sequence ID" value="KAI3745458.1"/>
    <property type="molecule type" value="Genomic_DNA"/>
</dbReference>
<name>A0ACB9DGH1_9ASTR</name>
<evidence type="ECO:0000313" key="2">
    <source>
        <dbReference type="Proteomes" id="UP001056120"/>
    </source>
</evidence>
<dbReference type="Proteomes" id="UP001056120">
    <property type="component" value="Linkage Group LG19"/>
</dbReference>
<sequence>MGLGPADEAEVEGPVCIGCGGGLSGGEAGSGGMFRLTVDGLGVVDVDVELGGCRTSWIRWSKIASKLPGRSDNEIKNYWHTHLKKRANYNSMCETTEQDDMNCNYMSETPEQHDMNVSSICEANVVENIHDNHANNRFGSLLLPTCEDDNTSSSSSTTSNDHEVELRDDYYDLCSPGTVKEVQCFWTQFCGLENLERTSHENISIDHVFPYSYDEAKSPYNFYNNDFDTIMDLI</sequence>
<reference evidence="2" key="1">
    <citation type="journal article" date="2022" name="Mol. Ecol. Resour.">
        <title>The genomes of chicory, endive, great burdock and yacon provide insights into Asteraceae palaeo-polyploidization history and plant inulin production.</title>
        <authorList>
            <person name="Fan W."/>
            <person name="Wang S."/>
            <person name="Wang H."/>
            <person name="Wang A."/>
            <person name="Jiang F."/>
            <person name="Liu H."/>
            <person name="Zhao H."/>
            <person name="Xu D."/>
            <person name="Zhang Y."/>
        </authorList>
    </citation>
    <scope>NUCLEOTIDE SEQUENCE [LARGE SCALE GENOMIC DNA]</scope>
    <source>
        <strain evidence="2">cv. Yunnan</strain>
    </source>
</reference>
<organism evidence="1 2">
    <name type="scientific">Smallanthus sonchifolius</name>
    <dbReference type="NCBI Taxonomy" id="185202"/>
    <lineage>
        <taxon>Eukaryota</taxon>
        <taxon>Viridiplantae</taxon>
        <taxon>Streptophyta</taxon>
        <taxon>Embryophyta</taxon>
        <taxon>Tracheophyta</taxon>
        <taxon>Spermatophyta</taxon>
        <taxon>Magnoliopsida</taxon>
        <taxon>eudicotyledons</taxon>
        <taxon>Gunneridae</taxon>
        <taxon>Pentapetalae</taxon>
        <taxon>asterids</taxon>
        <taxon>campanulids</taxon>
        <taxon>Asterales</taxon>
        <taxon>Asteraceae</taxon>
        <taxon>Asteroideae</taxon>
        <taxon>Heliantheae alliance</taxon>
        <taxon>Millerieae</taxon>
        <taxon>Smallanthus</taxon>
    </lineage>
</organism>
<evidence type="ECO:0000313" key="1">
    <source>
        <dbReference type="EMBL" id="KAI3745458.1"/>
    </source>
</evidence>
<comment type="caution">
    <text evidence="1">The sequence shown here is derived from an EMBL/GenBank/DDBJ whole genome shotgun (WGS) entry which is preliminary data.</text>
</comment>
<reference evidence="1 2" key="2">
    <citation type="journal article" date="2022" name="Mol. Ecol. Resour.">
        <title>The genomes of chicory, endive, great burdock and yacon provide insights into Asteraceae paleo-polyploidization history and plant inulin production.</title>
        <authorList>
            <person name="Fan W."/>
            <person name="Wang S."/>
            <person name="Wang H."/>
            <person name="Wang A."/>
            <person name="Jiang F."/>
            <person name="Liu H."/>
            <person name="Zhao H."/>
            <person name="Xu D."/>
            <person name="Zhang Y."/>
        </authorList>
    </citation>
    <scope>NUCLEOTIDE SEQUENCE [LARGE SCALE GENOMIC DNA]</scope>
    <source>
        <strain evidence="2">cv. Yunnan</strain>
        <tissue evidence="1">Leaves</tissue>
    </source>
</reference>